<sequence>MTRYMKLDKQEPSNWLSSTEIKKILRITGGELMHRRVKGELKFKKVGNAYFYLLPKSHA</sequence>
<keyword evidence="2" id="KW-1185">Reference proteome</keyword>
<evidence type="ECO:0000313" key="1">
    <source>
        <dbReference type="EMBL" id="PQJ53134.1"/>
    </source>
</evidence>
<dbReference type="Proteomes" id="UP000239007">
    <property type="component" value="Unassembled WGS sequence"/>
</dbReference>
<gene>
    <name evidence="1" type="ORF">BTO11_05295</name>
</gene>
<dbReference type="AlphaFoldDB" id="A0A2S7UT28"/>
<reference evidence="1 2" key="1">
    <citation type="submission" date="2016-12" db="EMBL/GenBank/DDBJ databases">
        <title>Diversity of luminous bacteria.</title>
        <authorList>
            <person name="Yoshizawa S."/>
            <person name="Kogure K."/>
        </authorList>
    </citation>
    <scope>NUCLEOTIDE SEQUENCE [LARGE SCALE GENOMIC DNA]</scope>
    <source>
        <strain evidence="1 2">SA4-48</strain>
    </source>
</reference>
<accession>A0A2S7UT28</accession>
<dbReference type="EMBL" id="MSCH01000003">
    <property type="protein sequence ID" value="PQJ53134.1"/>
    <property type="molecule type" value="Genomic_DNA"/>
</dbReference>
<comment type="caution">
    <text evidence="1">The sequence shown here is derived from an EMBL/GenBank/DDBJ whole genome shotgun (WGS) entry which is preliminary data.</text>
</comment>
<organism evidence="1 2">
    <name type="scientific">Psychrosphaera saromensis</name>
    <dbReference type="NCBI Taxonomy" id="716813"/>
    <lineage>
        <taxon>Bacteria</taxon>
        <taxon>Pseudomonadati</taxon>
        <taxon>Pseudomonadota</taxon>
        <taxon>Gammaproteobacteria</taxon>
        <taxon>Alteromonadales</taxon>
        <taxon>Pseudoalteromonadaceae</taxon>
        <taxon>Psychrosphaera</taxon>
    </lineage>
</organism>
<protein>
    <recommendedName>
        <fullName evidence="3">DNA-binding protein</fullName>
    </recommendedName>
</protein>
<evidence type="ECO:0008006" key="3">
    <source>
        <dbReference type="Google" id="ProtNLM"/>
    </source>
</evidence>
<proteinExistence type="predicted"/>
<evidence type="ECO:0000313" key="2">
    <source>
        <dbReference type="Proteomes" id="UP000239007"/>
    </source>
</evidence>
<name>A0A2S7UT28_9GAMM</name>